<evidence type="ECO:0000256" key="1">
    <source>
        <dbReference type="SAM" id="MobiDB-lite"/>
    </source>
</evidence>
<feature type="chain" id="PRO_5036951734" evidence="2">
    <location>
        <begin position="24"/>
        <end position="124"/>
    </location>
</feature>
<feature type="region of interest" description="Disordered" evidence="1">
    <location>
        <begin position="98"/>
        <end position="124"/>
    </location>
</feature>
<feature type="signal peptide" evidence="2">
    <location>
        <begin position="1"/>
        <end position="23"/>
    </location>
</feature>
<reference evidence="3" key="1">
    <citation type="submission" date="2021-01" db="EMBL/GenBank/DDBJ databases">
        <title>Marivirga aurantiaca sp. nov., isolated from intertidal surface sediments.</title>
        <authorList>
            <person name="Zhang M."/>
        </authorList>
    </citation>
    <scope>NUCLEOTIDE SEQUENCE</scope>
    <source>
        <strain evidence="3">S37H4</strain>
    </source>
</reference>
<feature type="compositionally biased region" description="Gly residues" evidence="1">
    <location>
        <begin position="99"/>
        <end position="115"/>
    </location>
</feature>
<protein>
    <submittedName>
        <fullName evidence="3">Uncharacterized protein</fullName>
    </submittedName>
</protein>
<evidence type="ECO:0000313" key="4">
    <source>
        <dbReference type="Proteomes" id="UP000611723"/>
    </source>
</evidence>
<accession>A0A934X2L8</accession>
<dbReference type="RefSeq" id="WP_201432993.1">
    <property type="nucleotide sequence ID" value="NZ_JAEQBW010000016.1"/>
</dbReference>
<keyword evidence="2" id="KW-0732">Signal</keyword>
<organism evidence="3 4">
    <name type="scientific">Marivirga aurantiaca</name>
    <dbReference type="NCBI Taxonomy" id="2802615"/>
    <lineage>
        <taxon>Bacteria</taxon>
        <taxon>Pseudomonadati</taxon>
        <taxon>Bacteroidota</taxon>
        <taxon>Cytophagia</taxon>
        <taxon>Cytophagales</taxon>
        <taxon>Marivirgaceae</taxon>
        <taxon>Marivirga</taxon>
    </lineage>
</organism>
<proteinExistence type="predicted"/>
<evidence type="ECO:0000313" key="3">
    <source>
        <dbReference type="EMBL" id="MBK6267307.1"/>
    </source>
</evidence>
<comment type="caution">
    <text evidence="3">The sequence shown here is derived from an EMBL/GenBank/DDBJ whole genome shotgun (WGS) entry which is preliminary data.</text>
</comment>
<keyword evidence="4" id="KW-1185">Reference proteome</keyword>
<gene>
    <name evidence="3" type="ORF">JKA74_19855</name>
</gene>
<name>A0A934X2L8_9BACT</name>
<sequence>MKKSILIMLLFGLGLFYSNQVVAQISSAPTWQDGYDDGFNEGKNLALQGNYSLYQQFSNSYSTYPQRFPNEQQNYPYFSGKYVGLYYGWQAYYNPNPPGGGGSGGGGGGGNGGPITGPSTPYDN</sequence>
<dbReference type="AlphaFoldDB" id="A0A934X2L8"/>
<dbReference type="Proteomes" id="UP000611723">
    <property type="component" value="Unassembled WGS sequence"/>
</dbReference>
<evidence type="ECO:0000256" key="2">
    <source>
        <dbReference type="SAM" id="SignalP"/>
    </source>
</evidence>
<dbReference type="EMBL" id="JAEQBW010000016">
    <property type="protein sequence ID" value="MBK6267307.1"/>
    <property type="molecule type" value="Genomic_DNA"/>
</dbReference>